<dbReference type="EMBL" id="MG779364">
    <property type="protein sequence ID" value="AUV58688.1"/>
    <property type="molecule type" value="Genomic_DNA"/>
</dbReference>
<accession>A0A2K9V8Z8</accession>
<protein>
    <submittedName>
        <fullName evidence="8">Phosphatidylinositol kinase</fullName>
    </submittedName>
</protein>
<evidence type="ECO:0000256" key="4">
    <source>
        <dbReference type="ARBA" id="ARBA00022777"/>
    </source>
</evidence>
<dbReference type="SMART" id="SM00146">
    <property type="entry name" value="PI3Kc"/>
    <property type="match status" value="1"/>
</dbReference>
<evidence type="ECO:0000256" key="3">
    <source>
        <dbReference type="ARBA" id="ARBA00022771"/>
    </source>
</evidence>
<dbReference type="InterPro" id="IPR013083">
    <property type="entry name" value="Znf_RING/FYVE/PHD"/>
</dbReference>
<dbReference type="Gene3D" id="3.30.40.10">
    <property type="entry name" value="Zinc/RING finger domain, C3HC4 (zinc finger)"/>
    <property type="match status" value="1"/>
</dbReference>
<proteinExistence type="predicted"/>
<dbReference type="PANTHER" id="PTHR10048">
    <property type="entry name" value="PHOSPHATIDYLINOSITOL KINASE"/>
    <property type="match status" value="1"/>
</dbReference>
<dbReference type="PROSITE" id="PS50178">
    <property type="entry name" value="ZF_FYVE"/>
    <property type="match status" value="1"/>
</dbReference>
<dbReference type="GO" id="GO:0034272">
    <property type="term" value="C:phosphatidylinositol 3-kinase complex, class III, type II"/>
    <property type="evidence" value="ECO:0007669"/>
    <property type="project" value="TreeGrafter"/>
</dbReference>
<dbReference type="Pfam" id="PF01363">
    <property type="entry name" value="FYVE"/>
    <property type="match status" value="1"/>
</dbReference>
<dbReference type="PANTHER" id="PTHR10048:SF7">
    <property type="entry name" value="PHOSPHATIDYLINOSITOL 3-KINASE CATALYTIC SUBUNIT TYPE 3"/>
    <property type="match status" value="1"/>
</dbReference>
<keyword evidence="1" id="KW-0808">Transferase</keyword>
<dbReference type="PROSITE" id="PS50290">
    <property type="entry name" value="PI3_4_KINASE_3"/>
    <property type="match status" value="1"/>
</dbReference>
<dbReference type="GO" id="GO:0008270">
    <property type="term" value="F:zinc ion binding"/>
    <property type="evidence" value="ECO:0007669"/>
    <property type="project" value="UniProtKB-KW"/>
</dbReference>
<dbReference type="InterPro" id="IPR015433">
    <property type="entry name" value="PI3/4_kinase"/>
</dbReference>
<evidence type="ECO:0000313" key="8">
    <source>
        <dbReference type="EMBL" id="AUV58688.1"/>
    </source>
</evidence>
<keyword evidence="5" id="KW-0862">Zinc</keyword>
<organism evidence="8">
    <name type="scientific">Bandra megavirus</name>
    <dbReference type="NCBI Taxonomy" id="2071566"/>
    <lineage>
        <taxon>Viruses</taxon>
        <taxon>Varidnaviria</taxon>
        <taxon>Bamfordvirae</taxon>
        <taxon>Nucleocytoviricota</taxon>
        <taxon>Megaviricetes</taxon>
        <taxon>Imitervirales</taxon>
        <taxon>Mimiviridae</taxon>
        <taxon>Megamimivirinae</taxon>
        <taxon>Megavirus</taxon>
    </lineage>
</organism>
<evidence type="ECO:0000259" key="6">
    <source>
        <dbReference type="PROSITE" id="PS50178"/>
    </source>
</evidence>
<keyword evidence="2" id="KW-0479">Metal-binding</keyword>
<dbReference type="GO" id="GO:0048015">
    <property type="term" value="P:phosphatidylinositol-mediated signaling"/>
    <property type="evidence" value="ECO:0007669"/>
    <property type="project" value="TreeGrafter"/>
</dbReference>
<dbReference type="InterPro" id="IPR017455">
    <property type="entry name" value="Znf_FYVE-rel"/>
</dbReference>
<evidence type="ECO:0000256" key="1">
    <source>
        <dbReference type="ARBA" id="ARBA00022679"/>
    </source>
</evidence>
<feature type="domain" description="PI3K/PI4K catalytic" evidence="7">
    <location>
        <begin position="391"/>
        <end position="668"/>
    </location>
</feature>
<name>A0A2K9V8Z8_9VIRU</name>
<dbReference type="InterPro" id="IPR011009">
    <property type="entry name" value="Kinase-like_dom_sf"/>
</dbReference>
<keyword evidence="4 8" id="KW-0418">Kinase</keyword>
<dbReference type="SMART" id="SM00064">
    <property type="entry name" value="FYVE"/>
    <property type="match status" value="1"/>
</dbReference>
<dbReference type="InterPro" id="IPR000403">
    <property type="entry name" value="PI3/4_kinase_cat_dom"/>
</dbReference>
<dbReference type="Gene3D" id="3.30.1010.10">
    <property type="entry name" value="Phosphatidylinositol 3-kinase Catalytic Subunit, Chain A, domain 4"/>
    <property type="match status" value="1"/>
</dbReference>
<dbReference type="GO" id="GO:0034271">
    <property type="term" value="C:phosphatidylinositol 3-kinase complex, class III, type I"/>
    <property type="evidence" value="ECO:0007669"/>
    <property type="project" value="TreeGrafter"/>
</dbReference>
<sequence>MSEKTTTSIVIGNKNNIWVEDHRVSSCHGCNATFGAFLRKHHCRSCGNIYCYKCAGYSIVIPDFLDRPDPADYWNMSYYITSLKKNKKRVCKSCHTLIINKTKIYDKIANILENPKPIDEIYELSNSYTDVKEHYLNHLRNIQYYLPNHVYTTIDKNLLNINSKYFCKHSKYIVHLIKCMDWKPIKSTNIQISSYQKSGQYVESIQKANLKIIVDVVNSAKNMNCNKLCCTRTCNEQLSFDDCICVLYSNAYDLPDALIEYMFNIINNTPESIILCHVTFFVNIIKNNYHNISLQNLIYKVISKSNKIIYHTFWLLNNAKEMANMQHVSNINRFIRLIDKELVNKMDREYRFYVGLIDNLENPQRYLTDVFERCDPISLPFDPEIKLFKAKINQIEIKSSYTKPVIIPFETSHGDIKILFKKECVMNDLVVQNLMYLCDIIIKENMDDTESNVNFGLVSYHIMPLTNNSGMIQIIENAETIYSIINSKTSIMQHIINKNEHKTVSTVSSIIDKYMCSLVSYTLHSYFMGLGDRHLQNIMITDDGELFHIDFGFILGNDAHPLTSSDVKLNSDMLSVIGGKKSLRYDTYLRLCAEAVVILRKYYNMFFVLLVCGTNFKEQDVEKFILSRFQPRQLDKAVISELITIINGSDTCSDYIRDFLHYHTQERTIQNGLTEIIKNAYTTVKSLTNG</sequence>
<dbReference type="InterPro" id="IPR000306">
    <property type="entry name" value="Znf_FYVE"/>
</dbReference>
<feature type="domain" description="FYVE-type" evidence="6">
    <location>
        <begin position="21"/>
        <end position="99"/>
    </location>
</feature>
<dbReference type="GO" id="GO:0006897">
    <property type="term" value="P:endocytosis"/>
    <property type="evidence" value="ECO:0007669"/>
    <property type="project" value="TreeGrafter"/>
</dbReference>
<dbReference type="GO" id="GO:0016303">
    <property type="term" value="F:1-phosphatidylinositol-3-kinase activity"/>
    <property type="evidence" value="ECO:0007669"/>
    <property type="project" value="TreeGrafter"/>
</dbReference>
<dbReference type="InterPro" id="IPR036940">
    <property type="entry name" value="PI3/4_kinase_cat_sf"/>
</dbReference>
<keyword evidence="3" id="KW-0863">Zinc-finger</keyword>
<evidence type="ECO:0000256" key="2">
    <source>
        <dbReference type="ARBA" id="ARBA00022723"/>
    </source>
</evidence>
<dbReference type="SUPFAM" id="SSF57903">
    <property type="entry name" value="FYVE/PHD zinc finger"/>
    <property type="match status" value="1"/>
</dbReference>
<evidence type="ECO:0000259" key="7">
    <source>
        <dbReference type="PROSITE" id="PS50290"/>
    </source>
</evidence>
<dbReference type="SUPFAM" id="SSF56112">
    <property type="entry name" value="Protein kinase-like (PK-like)"/>
    <property type="match status" value="1"/>
</dbReference>
<evidence type="ECO:0000256" key="5">
    <source>
        <dbReference type="ARBA" id="ARBA00022833"/>
    </source>
</evidence>
<reference evidence="8" key="1">
    <citation type="submission" date="2018-01" db="EMBL/GenBank/DDBJ databases">
        <title>Draft genome sequence of Bandra megavirus.</title>
        <authorList>
            <person name="Chatterjee A."/>
            <person name="Yadav R."/>
            <person name="Kondabagil K."/>
        </authorList>
    </citation>
    <scope>NUCLEOTIDE SEQUENCE</scope>
    <source>
        <strain evidence="8">KK-1</strain>
    </source>
</reference>
<dbReference type="Gene3D" id="1.10.1070.11">
    <property type="entry name" value="Phosphatidylinositol 3-/4-kinase, catalytic domain"/>
    <property type="match status" value="1"/>
</dbReference>
<dbReference type="Pfam" id="PF00454">
    <property type="entry name" value="PI3_PI4_kinase"/>
    <property type="match status" value="1"/>
</dbReference>
<dbReference type="InterPro" id="IPR011011">
    <property type="entry name" value="Znf_FYVE_PHD"/>
</dbReference>